<gene>
    <name evidence="1" type="ORF">Q604_UNBC16212G0001</name>
</gene>
<accession>W1XFY8</accession>
<feature type="non-terminal residue" evidence="1">
    <location>
        <position position="1"/>
    </location>
</feature>
<evidence type="ECO:0000313" key="1">
    <source>
        <dbReference type="EMBL" id="ETJ29242.1"/>
    </source>
</evidence>
<feature type="non-terminal residue" evidence="1">
    <location>
        <position position="79"/>
    </location>
</feature>
<comment type="caution">
    <text evidence="1">The sequence shown here is derived from an EMBL/GenBank/DDBJ whole genome shotgun (WGS) entry which is preliminary data.</text>
</comment>
<dbReference type="EMBL" id="AZMM01016212">
    <property type="protein sequence ID" value="ETJ29242.1"/>
    <property type="molecule type" value="Genomic_DNA"/>
</dbReference>
<proteinExistence type="predicted"/>
<protein>
    <submittedName>
        <fullName evidence="1">Sugar-binding periplasmic protein</fullName>
    </submittedName>
</protein>
<sequence>LEFIPMRSVVISDIFCPSSPAGILIQSQSNPEYFFIFHGNGVIDQFGVYDYKWKDAVYSNGAVLFNDEGTKSYFGDKKV</sequence>
<dbReference type="AlphaFoldDB" id="W1XFY8"/>
<organism evidence="1">
    <name type="scientific">human gut metagenome</name>
    <dbReference type="NCBI Taxonomy" id="408170"/>
    <lineage>
        <taxon>unclassified sequences</taxon>
        <taxon>metagenomes</taxon>
        <taxon>organismal metagenomes</taxon>
    </lineage>
</organism>
<name>W1XFY8_9ZZZZ</name>
<reference evidence="1" key="1">
    <citation type="submission" date="2013-12" db="EMBL/GenBank/DDBJ databases">
        <title>A Varibaculum cambriense genome reconstructed from a premature infant gut community with otherwise low bacterial novelty that shifts toward anaerobic metabolism during the third week of life.</title>
        <authorList>
            <person name="Brown C.T."/>
            <person name="Sharon I."/>
            <person name="Thomas B.C."/>
            <person name="Castelle C.J."/>
            <person name="Morowitz M.J."/>
            <person name="Banfield J.F."/>
        </authorList>
    </citation>
    <scope>NUCLEOTIDE SEQUENCE</scope>
</reference>